<comment type="caution">
    <text evidence="2">The sequence shown here is derived from an EMBL/GenBank/DDBJ whole genome shotgun (WGS) entry which is preliminary data.</text>
</comment>
<keyword evidence="3" id="KW-1185">Reference proteome</keyword>
<feature type="non-terminal residue" evidence="2">
    <location>
        <position position="102"/>
    </location>
</feature>
<dbReference type="Proteomes" id="UP001219934">
    <property type="component" value="Unassembled WGS sequence"/>
</dbReference>
<feature type="signal peptide" evidence="1">
    <location>
        <begin position="1"/>
        <end position="16"/>
    </location>
</feature>
<evidence type="ECO:0000313" key="3">
    <source>
        <dbReference type="Proteomes" id="UP001219934"/>
    </source>
</evidence>
<sequence>PRSSLIPLANMDLCSGLCVLCLFQCSSLFTPTSPPLYSTNIELCLCVSRWARVPSCTGCPMAPWTRLFPESPVRPLWNLLLTLSPLILIPLPRRSASCLSLW</sequence>
<feature type="chain" id="PRO_5042222424" evidence="1">
    <location>
        <begin position="17"/>
        <end position="102"/>
    </location>
</feature>
<reference evidence="2" key="1">
    <citation type="submission" date="2022-11" db="EMBL/GenBank/DDBJ databases">
        <title>Chromosome-level genome of Pogonophryne albipinna.</title>
        <authorList>
            <person name="Jo E."/>
        </authorList>
    </citation>
    <scope>NUCLEOTIDE SEQUENCE</scope>
    <source>
        <strain evidence="2">SGF0006</strain>
        <tissue evidence="2">Muscle</tissue>
    </source>
</reference>
<name>A0AAD6B873_9TELE</name>
<evidence type="ECO:0000313" key="2">
    <source>
        <dbReference type="EMBL" id="KAJ4939875.1"/>
    </source>
</evidence>
<keyword evidence="1" id="KW-0732">Signal</keyword>
<dbReference type="AlphaFoldDB" id="A0AAD6B873"/>
<dbReference type="EMBL" id="JAPTMU010000008">
    <property type="protein sequence ID" value="KAJ4939875.1"/>
    <property type="molecule type" value="Genomic_DNA"/>
</dbReference>
<organism evidence="2 3">
    <name type="scientific">Pogonophryne albipinna</name>
    <dbReference type="NCBI Taxonomy" id="1090488"/>
    <lineage>
        <taxon>Eukaryota</taxon>
        <taxon>Metazoa</taxon>
        <taxon>Chordata</taxon>
        <taxon>Craniata</taxon>
        <taxon>Vertebrata</taxon>
        <taxon>Euteleostomi</taxon>
        <taxon>Actinopterygii</taxon>
        <taxon>Neopterygii</taxon>
        <taxon>Teleostei</taxon>
        <taxon>Neoteleostei</taxon>
        <taxon>Acanthomorphata</taxon>
        <taxon>Eupercaria</taxon>
        <taxon>Perciformes</taxon>
        <taxon>Notothenioidei</taxon>
        <taxon>Pogonophryne</taxon>
    </lineage>
</organism>
<gene>
    <name evidence="2" type="ORF">JOQ06_029311</name>
</gene>
<protein>
    <submittedName>
        <fullName evidence="2">Uncharacterized protein</fullName>
    </submittedName>
</protein>
<proteinExistence type="predicted"/>
<feature type="non-terminal residue" evidence="2">
    <location>
        <position position="1"/>
    </location>
</feature>
<accession>A0AAD6B873</accession>
<evidence type="ECO:0000256" key="1">
    <source>
        <dbReference type="SAM" id="SignalP"/>
    </source>
</evidence>